<sequence>MACTNTSRTLAPYIRLFEATARTHAALPAAEDRDGCASYAQLDGMANRFAAELRRSGVERGAFVAIACERGVLTLAAILALFKLGAAYVPLDPLLPLARRQRMLASSGCARVLVEADGGDLRADCPVVDLKQWAALGPLWDESFTGGGAEDPAYVIFTSGSSGEPKGAVLSQANLLNHLWAKVEDLGLNHDDRIAQTAPFGFDLSVWQFLAAGLVGACVTVMDRETVAYPPSLLEAMVNRSVTVFQAVPSYLSVFVDAVSRRPGGMGEGLRVAVTAGETLPVALVRRWFDCCEVPLMNAYGPTECGVDVTHHLMRRAPLGDSVPIGKAIPGAVLHIVDADLECVPEGESGELLIGGVATGMGYINAPAATAAAFVELPALGGRFYRSGDRVRCRAGVHEYLGRLDLQIKLRGHRIEPEEIEVALLREAGVRAAAVVLHQEGARAELVALVQPEEQGMNVELAGYLRQRLSATLPSYMVPNFIEFVYEMPRNARGKTDRRGVEQLLGMLKPFEV</sequence>
<organism evidence="3 4">
    <name type="scientific">Pseudomonas fluorescens</name>
    <dbReference type="NCBI Taxonomy" id="294"/>
    <lineage>
        <taxon>Bacteria</taxon>
        <taxon>Pseudomonadati</taxon>
        <taxon>Pseudomonadota</taxon>
        <taxon>Gammaproteobacteria</taxon>
        <taxon>Pseudomonadales</taxon>
        <taxon>Pseudomonadaceae</taxon>
        <taxon>Pseudomonas</taxon>
    </lineage>
</organism>
<proteinExistence type="predicted"/>
<dbReference type="PANTHER" id="PTHR45527">
    <property type="entry name" value="NONRIBOSOMAL PEPTIDE SYNTHETASE"/>
    <property type="match status" value="1"/>
</dbReference>
<dbReference type="EMBL" id="CP012831">
    <property type="protein sequence ID" value="ALI10218.1"/>
    <property type="molecule type" value="Genomic_DNA"/>
</dbReference>
<dbReference type="Pfam" id="PF13193">
    <property type="entry name" value="AMP-binding_C"/>
    <property type="match status" value="1"/>
</dbReference>
<dbReference type="GO" id="GO:0044550">
    <property type="term" value="P:secondary metabolite biosynthetic process"/>
    <property type="evidence" value="ECO:0007669"/>
    <property type="project" value="TreeGrafter"/>
</dbReference>
<dbReference type="AlphaFoldDB" id="A0A0N9X4P0"/>
<evidence type="ECO:0000259" key="1">
    <source>
        <dbReference type="Pfam" id="PF00501"/>
    </source>
</evidence>
<evidence type="ECO:0000259" key="2">
    <source>
        <dbReference type="Pfam" id="PF13193"/>
    </source>
</evidence>
<dbReference type="Gene3D" id="3.40.50.12780">
    <property type="entry name" value="N-terminal domain of ligase-like"/>
    <property type="match status" value="1"/>
</dbReference>
<dbReference type="InterPro" id="IPR025110">
    <property type="entry name" value="AMP-bd_C"/>
</dbReference>
<dbReference type="Pfam" id="PF00501">
    <property type="entry name" value="AMP-binding"/>
    <property type="match status" value="1"/>
</dbReference>
<protein>
    <submittedName>
        <fullName evidence="3">Peptide synthetase</fullName>
    </submittedName>
</protein>
<dbReference type="PANTHER" id="PTHR45527:SF1">
    <property type="entry name" value="FATTY ACID SYNTHASE"/>
    <property type="match status" value="1"/>
</dbReference>
<dbReference type="GO" id="GO:0043041">
    <property type="term" value="P:amino acid activation for nonribosomal peptide biosynthetic process"/>
    <property type="evidence" value="ECO:0007669"/>
    <property type="project" value="TreeGrafter"/>
</dbReference>
<dbReference type="OrthoDB" id="9757559at2"/>
<reference evidence="3 4" key="2">
    <citation type="journal article" date="2018" name="Nature">
        <title>Mutant phenotypes for thousands of bacterial genes of unknown function.</title>
        <authorList>
            <person name="Price M.N."/>
            <person name="Wetmore K.M."/>
            <person name="Waters R.J."/>
            <person name="Callaghan M."/>
            <person name="Ray J."/>
            <person name="Liu H."/>
            <person name="Kuehl J.V."/>
            <person name="Melnyk R.A."/>
            <person name="Lamson J.S."/>
            <person name="Suh Y."/>
            <person name="Carlson H.K."/>
            <person name="Esquivel Z."/>
            <person name="Sadeeshkumar H."/>
            <person name="Chakraborty R."/>
            <person name="Zane G.M."/>
            <person name="Rubin B.E."/>
            <person name="Wall J.D."/>
            <person name="Visel A."/>
            <person name="Bristow J."/>
            <person name="Blow M.J."/>
            <person name="Arkin A.P."/>
            <person name="Deutschbauer A.M."/>
        </authorList>
    </citation>
    <scope>NUCLEOTIDE SEQUENCE [LARGE SCALE GENOMIC DNA]</scope>
    <source>
        <strain evidence="3 4">FW300-N2C3</strain>
    </source>
</reference>
<dbReference type="InterPro" id="IPR000873">
    <property type="entry name" value="AMP-dep_synth/lig_dom"/>
</dbReference>
<dbReference type="InterPro" id="IPR042099">
    <property type="entry name" value="ANL_N_sf"/>
</dbReference>
<evidence type="ECO:0000313" key="3">
    <source>
        <dbReference type="EMBL" id="ALI10218.1"/>
    </source>
</evidence>
<reference evidence="4" key="1">
    <citation type="submission" date="2015-09" db="EMBL/GenBank/DDBJ databases">
        <title>Whole genome sequence of Pseudomonas fluorescens FW300-N2C3.</title>
        <authorList>
            <person name="Ray J."/>
            <person name="Melnyk R."/>
            <person name="Deutschbauer A."/>
        </authorList>
    </citation>
    <scope>NUCLEOTIDE SEQUENCE [LARGE SCALE GENOMIC DNA]</scope>
    <source>
        <strain evidence="4">FW300-N2C3</strain>
    </source>
</reference>
<feature type="domain" description="AMP-dependent synthetase/ligase" evidence="1">
    <location>
        <begin position="17"/>
        <end position="363"/>
    </location>
</feature>
<feature type="domain" description="AMP-binding enzyme C-terminal" evidence="2">
    <location>
        <begin position="419"/>
        <end position="495"/>
    </location>
</feature>
<accession>A0A0N9X4P0</accession>
<dbReference type="InterPro" id="IPR010071">
    <property type="entry name" value="AA_adenyl_dom"/>
</dbReference>
<dbReference type="InterPro" id="IPR045851">
    <property type="entry name" value="AMP-bd_C_sf"/>
</dbReference>
<dbReference type="GO" id="GO:0005829">
    <property type="term" value="C:cytosol"/>
    <property type="evidence" value="ECO:0007669"/>
    <property type="project" value="TreeGrafter"/>
</dbReference>
<dbReference type="Gene3D" id="3.30.300.30">
    <property type="match status" value="1"/>
</dbReference>
<dbReference type="NCBIfam" id="TIGR01733">
    <property type="entry name" value="AA-adenyl-dom"/>
    <property type="match status" value="1"/>
</dbReference>
<dbReference type="SUPFAM" id="SSF56801">
    <property type="entry name" value="Acetyl-CoA synthetase-like"/>
    <property type="match status" value="1"/>
</dbReference>
<dbReference type="GO" id="GO:0031177">
    <property type="term" value="F:phosphopantetheine binding"/>
    <property type="evidence" value="ECO:0007669"/>
    <property type="project" value="TreeGrafter"/>
</dbReference>
<dbReference type="InterPro" id="IPR020845">
    <property type="entry name" value="AMP-binding_CS"/>
</dbReference>
<evidence type="ECO:0000313" key="4">
    <source>
        <dbReference type="Proteomes" id="UP000059425"/>
    </source>
</evidence>
<dbReference type="RefSeq" id="WP_060742321.1">
    <property type="nucleotide sequence ID" value="NZ_CP012831.1"/>
</dbReference>
<dbReference type="CDD" id="cd05930">
    <property type="entry name" value="A_NRPS"/>
    <property type="match status" value="1"/>
</dbReference>
<gene>
    <name evidence="3" type="ORF">AO356_26520</name>
</gene>
<dbReference type="Proteomes" id="UP000059425">
    <property type="component" value="Chromosome"/>
</dbReference>
<dbReference type="PROSITE" id="PS00455">
    <property type="entry name" value="AMP_BINDING"/>
    <property type="match status" value="1"/>
</dbReference>
<name>A0A0N9X4P0_PSEFL</name>